<dbReference type="AlphaFoldDB" id="A0A4C1WDB6"/>
<name>A0A4C1WDB6_EUMVA</name>
<reference evidence="1 2" key="1">
    <citation type="journal article" date="2019" name="Commun. Biol.">
        <title>The bagworm genome reveals a unique fibroin gene that provides high tensile strength.</title>
        <authorList>
            <person name="Kono N."/>
            <person name="Nakamura H."/>
            <person name="Ohtoshi R."/>
            <person name="Tomita M."/>
            <person name="Numata K."/>
            <person name="Arakawa K."/>
        </authorList>
    </citation>
    <scope>NUCLEOTIDE SEQUENCE [LARGE SCALE GENOMIC DNA]</scope>
</reference>
<comment type="caution">
    <text evidence="1">The sequence shown here is derived from an EMBL/GenBank/DDBJ whole genome shotgun (WGS) entry which is preliminary data.</text>
</comment>
<dbReference type="Proteomes" id="UP000299102">
    <property type="component" value="Unassembled WGS sequence"/>
</dbReference>
<keyword evidence="2" id="KW-1185">Reference proteome</keyword>
<accession>A0A4C1WDB6</accession>
<gene>
    <name evidence="1" type="ORF">EVAR_74632_1</name>
</gene>
<organism evidence="1 2">
    <name type="scientific">Eumeta variegata</name>
    <name type="common">Bagworm moth</name>
    <name type="synonym">Eumeta japonica</name>
    <dbReference type="NCBI Taxonomy" id="151549"/>
    <lineage>
        <taxon>Eukaryota</taxon>
        <taxon>Metazoa</taxon>
        <taxon>Ecdysozoa</taxon>
        <taxon>Arthropoda</taxon>
        <taxon>Hexapoda</taxon>
        <taxon>Insecta</taxon>
        <taxon>Pterygota</taxon>
        <taxon>Neoptera</taxon>
        <taxon>Endopterygota</taxon>
        <taxon>Lepidoptera</taxon>
        <taxon>Glossata</taxon>
        <taxon>Ditrysia</taxon>
        <taxon>Tineoidea</taxon>
        <taxon>Psychidae</taxon>
        <taxon>Oiketicinae</taxon>
        <taxon>Eumeta</taxon>
    </lineage>
</organism>
<proteinExistence type="predicted"/>
<evidence type="ECO:0000313" key="1">
    <source>
        <dbReference type="EMBL" id="GBP48127.1"/>
    </source>
</evidence>
<evidence type="ECO:0000313" key="2">
    <source>
        <dbReference type="Proteomes" id="UP000299102"/>
    </source>
</evidence>
<dbReference type="EMBL" id="BGZK01000517">
    <property type="protein sequence ID" value="GBP48127.1"/>
    <property type="molecule type" value="Genomic_DNA"/>
</dbReference>
<protein>
    <submittedName>
        <fullName evidence="1">Uncharacterized protein</fullName>
    </submittedName>
</protein>
<sequence length="79" mass="8429">MPVQGIHLERASAIETCGITPAAQSSPAFSLRVDGFMVSSADGYYAERSGGVPAAVSSGEECRRRRRALPPAINRFFAE</sequence>